<dbReference type="EMBL" id="CP002100">
    <property type="protein sequence ID" value="ADN51871.1"/>
    <property type="molecule type" value="Genomic_DNA"/>
</dbReference>
<reference evidence="1 2" key="1">
    <citation type="journal article" date="2010" name="Stand. Genomic Sci.">
        <title>Complete genome sequence of Vulcanisaeta distributa type strain (IC-017).</title>
        <authorList>
            <person name="Mavromatis K."/>
            <person name="Sikorski J."/>
            <person name="Pabst E."/>
            <person name="Teshima H."/>
            <person name="Lapidus A."/>
            <person name="Lucas S."/>
            <person name="Nolan M."/>
            <person name="Glavina Del Rio T."/>
            <person name="Cheng J.F."/>
            <person name="Bruce D."/>
            <person name="Goodwin L."/>
            <person name="Pitluck S."/>
            <person name="Liolios K."/>
            <person name="Ivanova N."/>
            <person name="Mikhailova N."/>
            <person name="Pati A."/>
            <person name="Chen A."/>
            <person name="Palaniappan K."/>
            <person name="Land M."/>
            <person name="Hauser L."/>
            <person name="Chang Y.J."/>
            <person name="Jeffries C.D."/>
            <person name="Rohde M."/>
            <person name="Spring S."/>
            <person name="Goker M."/>
            <person name="Wirth R."/>
            <person name="Woyke T."/>
            <person name="Bristow J."/>
            <person name="Eisen J.A."/>
            <person name="Markowitz V."/>
            <person name="Hugenholtz P."/>
            <person name="Klenk H.P."/>
            <person name="Kyrpides N.C."/>
        </authorList>
    </citation>
    <scope>NUCLEOTIDE SEQUENCE [LARGE SCALE GENOMIC DNA]</scope>
    <source>
        <strain evidence="2">DSM 14429 / JCM 11212 / NBRC 100878 / IC-017</strain>
    </source>
</reference>
<accession>E1QS39</accession>
<dbReference type="Proteomes" id="UP000006681">
    <property type="component" value="Chromosome"/>
</dbReference>
<dbReference type="KEGG" id="vdi:Vdis_2506"/>
<reference evidence="2" key="2">
    <citation type="journal article" date="2010" name="Stand. Genomic Sci.">
        <title>Complete genome sequence of Vulcanisaeta distributa type strain (IC-017T).</title>
        <authorList>
            <person name="Mavromatis K."/>
            <person name="Sikorski J."/>
            <person name="Pabst E."/>
            <person name="Teshima H."/>
            <person name="Lapidus A."/>
            <person name="Lucas S."/>
            <person name="Nolan M."/>
            <person name="Glavina Del Rio T."/>
            <person name="Cheng J."/>
            <person name="Bruce D."/>
            <person name="Goodwin L."/>
            <person name="Pitluck S."/>
            <person name="Liolios K."/>
            <person name="Ivanova N."/>
            <person name="Mikhailova N."/>
            <person name="Pati A."/>
            <person name="Chen A."/>
            <person name="Palaniappan K."/>
            <person name="Land M."/>
            <person name="Hauser L."/>
            <person name="Chang Y."/>
            <person name="Jeffries C."/>
            <person name="Rohde M."/>
            <person name="Spring S."/>
            <person name="Goker M."/>
            <person name="Wirth R."/>
            <person name="Woyke T."/>
            <person name="Bristow J."/>
            <person name="Eisen J."/>
            <person name="Markowitz V."/>
            <person name="Hugenholtz P."/>
            <person name="Klenk H."/>
            <person name="Kyrpides N."/>
        </authorList>
    </citation>
    <scope>NUCLEOTIDE SEQUENCE [LARGE SCALE GENOMIC DNA]</scope>
    <source>
        <strain evidence="2">DSM 14429 / JCM 11212 / NBRC 100878 / IC-017</strain>
    </source>
</reference>
<evidence type="ECO:0000313" key="2">
    <source>
        <dbReference type="Proteomes" id="UP000006681"/>
    </source>
</evidence>
<dbReference type="AlphaFoldDB" id="E1QS39"/>
<dbReference type="eggNOG" id="arCOG02105">
    <property type="taxonomic scope" value="Archaea"/>
</dbReference>
<sequence>MQINVDCIPKDLINEIINMFRNAYAIYVYGGSLDCSGGDIDIAVFMEEPPREIPMIGNNVDLQVFKRPRNTLFFVYVIKTGQLIYGNPLDIDINASIRNELEMVDEREFLFLNSDDEVVVCKSLKELMFLLAAIKCGIHGSSNWYKMVNCLSGLGINVPTEFKHCLNPPSIDVLRNVGKPVLIRIIQELRAIRQSYGL</sequence>
<evidence type="ECO:0000313" key="1">
    <source>
        <dbReference type="EMBL" id="ADN51871.1"/>
    </source>
</evidence>
<gene>
    <name evidence="1" type="ordered locus">Vdis_2506</name>
</gene>
<protein>
    <recommendedName>
        <fullName evidence="3">DNA polymerase beta domain protein region</fullName>
    </recommendedName>
</protein>
<evidence type="ECO:0008006" key="3">
    <source>
        <dbReference type="Google" id="ProtNLM"/>
    </source>
</evidence>
<proteinExistence type="predicted"/>
<dbReference type="OrthoDB" id="26629at2157"/>
<dbReference type="HOGENOM" id="CLU_1381493_0_0_2"/>
<name>E1QS39_VULDI</name>
<dbReference type="STRING" id="572478.Vdis_2506"/>
<keyword evidence="2" id="KW-1185">Reference proteome</keyword>
<organism evidence="1 2">
    <name type="scientific">Vulcanisaeta distributa (strain DSM 14429 / JCM 11212 / NBRC 100878 / IC-017)</name>
    <dbReference type="NCBI Taxonomy" id="572478"/>
    <lineage>
        <taxon>Archaea</taxon>
        <taxon>Thermoproteota</taxon>
        <taxon>Thermoprotei</taxon>
        <taxon>Thermoproteales</taxon>
        <taxon>Thermoproteaceae</taxon>
        <taxon>Vulcanisaeta</taxon>
    </lineage>
</organism>